<keyword evidence="2" id="KW-1185">Reference proteome</keyword>
<accession>A0A2A6B4H5</accession>
<sequence>MGLQRQQAMQAHCSPDLFVITFGGLPEALTEKRMNIAIVGKDTSFNILTANEVKNELSFFTTVERR</sequence>
<name>A0A2A6B4H5_PRIPA</name>
<reference evidence="2" key="1">
    <citation type="journal article" date="2008" name="Nat. Genet.">
        <title>The Pristionchus pacificus genome provides a unique perspective on nematode lifestyle and parasitism.</title>
        <authorList>
            <person name="Dieterich C."/>
            <person name="Clifton S.W."/>
            <person name="Schuster L.N."/>
            <person name="Chinwalla A."/>
            <person name="Delehaunty K."/>
            <person name="Dinkelacker I."/>
            <person name="Fulton L."/>
            <person name="Fulton R."/>
            <person name="Godfrey J."/>
            <person name="Minx P."/>
            <person name="Mitreva M."/>
            <person name="Roeseler W."/>
            <person name="Tian H."/>
            <person name="Witte H."/>
            <person name="Yang S.P."/>
            <person name="Wilson R.K."/>
            <person name="Sommer R.J."/>
        </authorList>
    </citation>
    <scope>NUCLEOTIDE SEQUENCE [LARGE SCALE GENOMIC DNA]</scope>
    <source>
        <strain evidence="2">PS312</strain>
    </source>
</reference>
<gene>
    <name evidence="1" type="primary">WBGene00272268</name>
</gene>
<protein>
    <submittedName>
        <fullName evidence="1">Uncharacterized protein</fullName>
    </submittedName>
</protein>
<proteinExistence type="predicted"/>
<accession>A0A8R1YN38</accession>
<organism evidence="1 2">
    <name type="scientific">Pristionchus pacificus</name>
    <name type="common">Parasitic nematode worm</name>
    <dbReference type="NCBI Taxonomy" id="54126"/>
    <lineage>
        <taxon>Eukaryota</taxon>
        <taxon>Metazoa</taxon>
        <taxon>Ecdysozoa</taxon>
        <taxon>Nematoda</taxon>
        <taxon>Chromadorea</taxon>
        <taxon>Rhabditida</taxon>
        <taxon>Rhabditina</taxon>
        <taxon>Diplogasteromorpha</taxon>
        <taxon>Diplogasteroidea</taxon>
        <taxon>Neodiplogasteridae</taxon>
        <taxon>Pristionchus</taxon>
    </lineage>
</organism>
<dbReference type="Proteomes" id="UP000005239">
    <property type="component" value="Unassembled WGS sequence"/>
</dbReference>
<evidence type="ECO:0000313" key="1">
    <source>
        <dbReference type="EnsemblMetazoa" id="PPA33899.1"/>
    </source>
</evidence>
<dbReference type="AlphaFoldDB" id="A0A2A6B4H5"/>
<reference evidence="1" key="2">
    <citation type="submission" date="2022-06" db="UniProtKB">
        <authorList>
            <consortium name="EnsemblMetazoa"/>
        </authorList>
    </citation>
    <scope>IDENTIFICATION</scope>
    <source>
        <strain evidence="1">PS312</strain>
    </source>
</reference>
<evidence type="ECO:0000313" key="2">
    <source>
        <dbReference type="Proteomes" id="UP000005239"/>
    </source>
</evidence>
<dbReference type="EnsemblMetazoa" id="PPA33899.1">
    <property type="protein sequence ID" value="PPA33899.1"/>
    <property type="gene ID" value="WBGene00272268"/>
</dbReference>